<dbReference type="InterPro" id="IPR052394">
    <property type="entry name" value="LRR-containing"/>
</dbReference>
<proteinExistence type="predicted"/>
<dbReference type="SMART" id="SM00368">
    <property type="entry name" value="LRR_RI"/>
    <property type="match status" value="8"/>
</dbReference>
<feature type="compositionally biased region" description="Acidic residues" evidence="1">
    <location>
        <begin position="110"/>
        <end position="122"/>
    </location>
</feature>
<feature type="region of interest" description="Disordered" evidence="1">
    <location>
        <begin position="100"/>
        <end position="125"/>
    </location>
</feature>
<dbReference type="eggNOG" id="KOG4308">
    <property type="taxonomic scope" value="Eukaryota"/>
</dbReference>
<dbReference type="GeneTree" id="ENSGT00940000154297"/>
<reference evidence="2 3" key="1">
    <citation type="journal article" date="2011" name="Proc. Natl. Acad. Sci. U.S.A.">
        <title>Genetic diversity and population structure of the endangered marsupial Sarcophilus harrisii (Tasmanian devil).</title>
        <authorList>
            <person name="Miller W."/>
            <person name="Hayes V.M."/>
            <person name="Ratan A."/>
            <person name="Petersen D.C."/>
            <person name="Wittekindt N.E."/>
            <person name="Miller J."/>
            <person name="Walenz B."/>
            <person name="Knight J."/>
            <person name="Qi J."/>
            <person name="Zhao F."/>
            <person name="Wang Q."/>
            <person name="Bedoya-Reina O.C."/>
            <person name="Katiyar N."/>
            <person name="Tomsho L.P."/>
            <person name="Kasson L.M."/>
            <person name="Hardie R.A."/>
            <person name="Woodbridge P."/>
            <person name="Tindall E.A."/>
            <person name="Bertelsen M.F."/>
            <person name="Dixon D."/>
            <person name="Pyecroft S."/>
            <person name="Helgen K.M."/>
            <person name="Lesk A.M."/>
            <person name="Pringle T.H."/>
            <person name="Patterson N."/>
            <person name="Zhang Y."/>
            <person name="Kreiss A."/>
            <person name="Woods G.M."/>
            <person name="Jones M.E."/>
            <person name="Schuster S.C."/>
        </authorList>
    </citation>
    <scope>NUCLEOTIDE SEQUENCE [LARGE SCALE GENOMIC DNA]</scope>
</reference>
<dbReference type="Proteomes" id="UP000007648">
    <property type="component" value="Unassembled WGS sequence"/>
</dbReference>
<dbReference type="CTD" id="400891"/>
<reference evidence="2" key="2">
    <citation type="submission" date="2025-08" db="UniProtKB">
        <authorList>
            <consortium name="Ensembl"/>
        </authorList>
    </citation>
    <scope>IDENTIFICATION</scope>
</reference>
<dbReference type="RefSeq" id="XP_031804888.1">
    <property type="nucleotide sequence ID" value="XM_031949028.1"/>
</dbReference>
<evidence type="ECO:0000313" key="3">
    <source>
        <dbReference type="Proteomes" id="UP000007648"/>
    </source>
</evidence>
<dbReference type="Ensembl" id="ENSSHAT00000002136.2">
    <property type="protein sequence ID" value="ENSSHAP00000002112.2"/>
    <property type="gene ID" value="ENSSHAG00000001879.2"/>
</dbReference>
<reference evidence="2" key="3">
    <citation type="submission" date="2025-09" db="UniProtKB">
        <authorList>
            <consortium name="Ensembl"/>
        </authorList>
    </citation>
    <scope>IDENTIFICATION</scope>
</reference>
<dbReference type="PANTHER" id="PTHR24114:SF37">
    <property type="entry name" value="LEUCINE-RICH REPEAT-CONTAINING PROTEIN 74B"/>
    <property type="match status" value="1"/>
</dbReference>
<name>G3VG08_SARHA</name>
<dbReference type="HOGENOM" id="CLU_017147_0_0_1"/>
<sequence>MSGRGLGHGMPLLEALAERKPGPWGDPSGGGVSQRPGPWSLAAAALSPRTARGEEGQEPKATLQNGEKAQLEVVLKTVPEDDSRTHLPLKYFLVQGKEEDPGELRGCQEEANESDSEGASDLEEPRGLFDLSGRSQYLAACEAYGVVPISSFLHHMHDSELMLKHRGLGPQGAQALALALMNNTSIVRLNLSDNWLNEEGTVAIAGMLKENCFIADLDLSDNKVGVKGAKALCAALMENTSVRRLRLSGSDLGTHATKDVADALMVNTKMELLDLSHNLLDEEAGERLGPALAENIGIKELNLSWNHLRGSGAVIFARGIGLNTYLRVLDLSYNGFGDEGAAAMGEALRVNGVLEELNMNNNRISLPGALRFSEGLSENRTLRSLSMGRNPMRSEGCLSILRAVQMNPYSGLMVLDFSDIHLNKDFEDLACSMKEVSPQLCIKHGNPRA</sequence>
<dbReference type="InterPro" id="IPR001611">
    <property type="entry name" value="Leu-rich_rpt"/>
</dbReference>
<dbReference type="InterPro" id="IPR032675">
    <property type="entry name" value="LRR_dom_sf"/>
</dbReference>
<accession>G3VG08</accession>
<evidence type="ECO:0000313" key="2">
    <source>
        <dbReference type="Ensembl" id="ENSSHAP00000002112.2"/>
    </source>
</evidence>
<feature type="region of interest" description="Disordered" evidence="1">
    <location>
        <begin position="1"/>
        <end position="65"/>
    </location>
</feature>
<dbReference type="SUPFAM" id="SSF52047">
    <property type="entry name" value="RNI-like"/>
    <property type="match status" value="1"/>
</dbReference>
<gene>
    <name evidence="2" type="primary">LRRC74B</name>
</gene>
<evidence type="ECO:0000256" key="1">
    <source>
        <dbReference type="SAM" id="MobiDB-lite"/>
    </source>
</evidence>
<dbReference type="Gene3D" id="3.80.10.10">
    <property type="entry name" value="Ribonuclease Inhibitor"/>
    <property type="match status" value="1"/>
</dbReference>
<keyword evidence="3" id="KW-1185">Reference proteome</keyword>
<dbReference type="AlphaFoldDB" id="G3VG08"/>
<organism evidence="2 3">
    <name type="scientific">Sarcophilus harrisii</name>
    <name type="common">Tasmanian devil</name>
    <name type="synonym">Sarcophilus laniarius</name>
    <dbReference type="NCBI Taxonomy" id="9305"/>
    <lineage>
        <taxon>Eukaryota</taxon>
        <taxon>Metazoa</taxon>
        <taxon>Chordata</taxon>
        <taxon>Craniata</taxon>
        <taxon>Vertebrata</taxon>
        <taxon>Euteleostomi</taxon>
        <taxon>Mammalia</taxon>
        <taxon>Metatheria</taxon>
        <taxon>Dasyuromorphia</taxon>
        <taxon>Dasyuridae</taxon>
        <taxon>Sarcophilus</taxon>
    </lineage>
</organism>
<dbReference type="Pfam" id="PF13516">
    <property type="entry name" value="LRR_6"/>
    <property type="match status" value="5"/>
</dbReference>
<dbReference type="GeneID" id="100914542"/>
<protein>
    <submittedName>
        <fullName evidence="2">Leucine rich repeat containing 74B</fullName>
    </submittedName>
</protein>
<dbReference type="PANTHER" id="PTHR24114">
    <property type="entry name" value="LEUCINE RICH REPEAT FAMILY PROTEIN"/>
    <property type="match status" value="1"/>
</dbReference>